<dbReference type="GO" id="GO:0046872">
    <property type="term" value="F:metal ion binding"/>
    <property type="evidence" value="ECO:0007669"/>
    <property type="project" value="UniProtKB-KW"/>
</dbReference>
<keyword evidence="6 10" id="KW-0067">ATP-binding</keyword>
<evidence type="ECO:0000256" key="7">
    <source>
        <dbReference type="ARBA" id="ARBA00022842"/>
    </source>
</evidence>
<dbReference type="InterPro" id="IPR036615">
    <property type="entry name" value="Mur_ligase_C_dom_sf"/>
</dbReference>
<keyword evidence="7" id="KW-0460">Magnesium</keyword>
<proteinExistence type="inferred from homology"/>
<feature type="domain" description="Mur ligase C-terminal" evidence="11">
    <location>
        <begin position="299"/>
        <end position="418"/>
    </location>
</feature>
<dbReference type="InterPro" id="IPR018109">
    <property type="entry name" value="Folylpolyglutamate_synth_CS"/>
</dbReference>
<dbReference type="GO" id="GO:0004326">
    <property type="term" value="F:tetrahydrofolylpolyglutamate synthase activity"/>
    <property type="evidence" value="ECO:0007669"/>
    <property type="project" value="UniProtKB-EC"/>
</dbReference>
<protein>
    <recommendedName>
        <fullName evidence="2">tetrahydrofolate synthase</fullName>
        <ecNumber evidence="2">6.3.2.17</ecNumber>
    </recommendedName>
    <alternativeName>
        <fullName evidence="8">Tetrahydrofolylpolyglutamate synthase</fullName>
    </alternativeName>
</protein>
<reference evidence="13 14" key="1">
    <citation type="submission" date="2015-11" db="EMBL/GenBank/DDBJ databases">
        <title>Butyribacter intestini gen. nov., sp. nov., a butyric acid-producing bacterium of the family Lachnospiraceae isolated from the human faeces.</title>
        <authorList>
            <person name="Zou Y."/>
            <person name="Xue W."/>
            <person name="Luo G."/>
            <person name="Lv M."/>
        </authorList>
    </citation>
    <scope>NUCLEOTIDE SEQUENCE [LARGE SCALE GENOMIC DNA]</scope>
    <source>
        <strain evidence="13 14">ACET-33324</strain>
    </source>
</reference>
<accession>A0A0V8QE41</accession>
<keyword evidence="14" id="KW-1185">Reference proteome</keyword>
<evidence type="ECO:0000256" key="2">
    <source>
        <dbReference type="ARBA" id="ARBA00013025"/>
    </source>
</evidence>
<dbReference type="Pfam" id="PF08245">
    <property type="entry name" value="Mur_ligase_M"/>
    <property type="match status" value="1"/>
</dbReference>
<gene>
    <name evidence="13" type="ORF">ASU35_02685</name>
</gene>
<dbReference type="GO" id="GO:0005524">
    <property type="term" value="F:ATP binding"/>
    <property type="evidence" value="ECO:0007669"/>
    <property type="project" value="UniProtKB-KW"/>
</dbReference>
<dbReference type="SUPFAM" id="SSF53623">
    <property type="entry name" value="MurD-like peptide ligases, catalytic domain"/>
    <property type="match status" value="1"/>
</dbReference>
<comment type="catalytic activity">
    <reaction evidence="9">
        <text>(6S)-5,6,7,8-tetrahydrofolyl-(gamma-L-Glu)(n) + L-glutamate + ATP = (6S)-5,6,7,8-tetrahydrofolyl-(gamma-L-Glu)(n+1) + ADP + phosphate + H(+)</text>
        <dbReference type="Rhea" id="RHEA:10580"/>
        <dbReference type="Rhea" id="RHEA-COMP:14738"/>
        <dbReference type="Rhea" id="RHEA-COMP:14740"/>
        <dbReference type="ChEBI" id="CHEBI:15378"/>
        <dbReference type="ChEBI" id="CHEBI:29985"/>
        <dbReference type="ChEBI" id="CHEBI:30616"/>
        <dbReference type="ChEBI" id="CHEBI:43474"/>
        <dbReference type="ChEBI" id="CHEBI:141005"/>
        <dbReference type="ChEBI" id="CHEBI:456216"/>
        <dbReference type="EC" id="6.3.2.17"/>
    </reaction>
</comment>
<dbReference type="OrthoDB" id="9809356at2"/>
<dbReference type="EMBL" id="LNAM01000175">
    <property type="protein sequence ID" value="KSV58329.1"/>
    <property type="molecule type" value="Genomic_DNA"/>
</dbReference>
<dbReference type="InterPro" id="IPR001645">
    <property type="entry name" value="Folylpolyglutamate_synth"/>
</dbReference>
<dbReference type="GO" id="GO:0005737">
    <property type="term" value="C:cytoplasm"/>
    <property type="evidence" value="ECO:0007669"/>
    <property type="project" value="TreeGrafter"/>
</dbReference>
<comment type="caution">
    <text evidence="13">The sequence shown here is derived from an EMBL/GenBank/DDBJ whole genome shotgun (WGS) entry which is preliminary data.</text>
</comment>
<dbReference type="AlphaFoldDB" id="A0A0V8QE41"/>
<evidence type="ECO:0000313" key="14">
    <source>
        <dbReference type="Proteomes" id="UP000054874"/>
    </source>
</evidence>
<evidence type="ECO:0000313" key="13">
    <source>
        <dbReference type="EMBL" id="KSV58329.1"/>
    </source>
</evidence>
<evidence type="ECO:0000256" key="3">
    <source>
        <dbReference type="ARBA" id="ARBA00022598"/>
    </source>
</evidence>
<keyword evidence="5 10" id="KW-0547">Nucleotide-binding</keyword>
<dbReference type="RefSeq" id="WP_058353368.1">
    <property type="nucleotide sequence ID" value="NZ_CABMMD010000175.1"/>
</dbReference>
<evidence type="ECO:0000259" key="11">
    <source>
        <dbReference type="Pfam" id="PF02875"/>
    </source>
</evidence>
<dbReference type="PIRSF" id="PIRSF001563">
    <property type="entry name" value="Folylpolyglu_synth"/>
    <property type="match status" value="1"/>
</dbReference>
<evidence type="ECO:0000256" key="5">
    <source>
        <dbReference type="ARBA" id="ARBA00022741"/>
    </source>
</evidence>
<dbReference type="STRING" id="290052.ASU35_02685"/>
<evidence type="ECO:0000256" key="8">
    <source>
        <dbReference type="ARBA" id="ARBA00030592"/>
    </source>
</evidence>
<evidence type="ECO:0000256" key="4">
    <source>
        <dbReference type="ARBA" id="ARBA00022723"/>
    </source>
</evidence>
<dbReference type="InterPro" id="IPR036565">
    <property type="entry name" value="Mur-like_cat_sf"/>
</dbReference>
<dbReference type="InterPro" id="IPR013221">
    <property type="entry name" value="Mur_ligase_cen"/>
</dbReference>
<keyword evidence="3 10" id="KW-0436">Ligase</keyword>
<evidence type="ECO:0000259" key="12">
    <source>
        <dbReference type="Pfam" id="PF08245"/>
    </source>
</evidence>
<dbReference type="Gene3D" id="3.90.190.20">
    <property type="entry name" value="Mur ligase, C-terminal domain"/>
    <property type="match status" value="1"/>
</dbReference>
<sequence length="442" mass="49144">MESMNYDKARQYIEVAGKYGMVLGLSTMQNLLARLGNPQDKLKFVHIAGTNGKGSVGAFLNEILRTAGIKTGRYISPALFSYEERIQISDEKGTEYISKWNVAKWMSAIEFAVLEMVEDGLPHPTPFELETAMAFMEFETQGCQLVLLETGLGGRLDATNVIKTGVCQIFTAISRDHMQFLGETLTEIALEKAGIIKKGVPSVSWPQEPEVKKVLLETALKLDSELIWADLEKLAIREMTLEKTAFSYKGEEFETALLGENQPGNAALAIEAARMLEKQGYSLGKEAICEGIKKACWVGRFTIVSREPVIIIDGAHNEAAAQSLARSLKIYFPEEKLIGIVGMFKDKEYDKVLKETLPFMEKVYTLKPEGERGLPAAVLSECAKKYCQRVTSCQSAGEALKKAIQENENRTAIIVYGSLSFLHEITKILQYNDARVKRSKPT</sequence>
<feature type="domain" description="Mur ligase central" evidence="12">
    <location>
        <begin position="47"/>
        <end position="272"/>
    </location>
</feature>
<evidence type="ECO:0000256" key="10">
    <source>
        <dbReference type="PIRNR" id="PIRNR001563"/>
    </source>
</evidence>
<keyword evidence="4" id="KW-0479">Metal-binding</keyword>
<evidence type="ECO:0000256" key="9">
    <source>
        <dbReference type="ARBA" id="ARBA00047493"/>
    </source>
</evidence>
<dbReference type="SUPFAM" id="SSF53244">
    <property type="entry name" value="MurD-like peptide ligases, peptide-binding domain"/>
    <property type="match status" value="1"/>
</dbReference>
<dbReference type="EC" id="6.3.2.17" evidence="2"/>
<dbReference type="Pfam" id="PF02875">
    <property type="entry name" value="Mur_ligase_C"/>
    <property type="match status" value="1"/>
</dbReference>
<dbReference type="PANTHER" id="PTHR11136:SF0">
    <property type="entry name" value="DIHYDROFOLATE SYNTHETASE-RELATED"/>
    <property type="match status" value="1"/>
</dbReference>
<dbReference type="Proteomes" id="UP000054874">
    <property type="component" value="Unassembled WGS sequence"/>
</dbReference>
<dbReference type="NCBIfam" id="TIGR01499">
    <property type="entry name" value="folC"/>
    <property type="match status" value="1"/>
</dbReference>
<organism evidence="13 14">
    <name type="scientific">Acetivibrio ethanolgignens</name>
    <dbReference type="NCBI Taxonomy" id="290052"/>
    <lineage>
        <taxon>Bacteria</taxon>
        <taxon>Bacillati</taxon>
        <taxon>Bacillota</taxon>
        <taxon>Clostridia</taxon>
        <taxon>Eubacteriales</taxon>
        <taxon>Oscillospiraceae</taxon>
        <taxon>Acetivibrio</taxon>
    </lineage>
</organism>
<dbReference type="InterPro" id="IPR004101">
    <property type="entry name" value="Mur_ligase_C"/>
</dbReference>
<comment type="similarity">
    <text evidence="1 10">Belongs to the folylpolyglutamate synthase family.</text>
</comment>
<evidence type="ECO:0000256" key="1">
    <source>
        <dbReference type="ARBA" id="ARBA00008276"/>
    </source>
</evidence>
<name>A0A0V8QE41_9FIRM</name>
<dbReference type="PROSITE" id="PS01012">
    <property type="entry name" value="FOLYLPOLYGLU_SYNT_2"/>
    <property type="match status" value="1"/>
</dbReference>
<evidence type="ECO:0000256" key="6">
    <source>
        <dbReference type="ARBA" id="ARBA00022840"/>
    </source>
</evidence>
<dbReference type="GO" id="GO:0008841">
    <property type="term" value="F:dihydrofolate synthase activity"/>
    <property type="evidence" value="ECO:0007669"/>
    <property type="project" value="TreeGrafter"/>
</dbReference>
<dbReference type="Gene3D" id="3.40.1190.10">
    <property type="entry name" value="Mur-like, catalytic domain"/>
    <property type="match status" value="1"/>
</dbReference>
<dbReference type="PANTHER" id="PTHR11136">
    <property type="entry name" value="FOLYLPOLYGLUTAMATE SYNTHASE-RELATED"/>
    <property type="match status" value="1"/>
</dbReference>